<gene>
    <name evidence="1" type="ORF">EDC23_2429</name>
</gene>
<dbReference type="RefSeq" id="WP_134084886.1">
    <property type="nucleotide sequence ID" value="NZ_SOQX01000007.1"/>
</dbReference>
<dbReference type="Pfam" id="PF09601">
    <property type="entry name" value="DUF2459"/>
    <property type="match status" value="1"/>
</dbReference>
<name>A0A4R8IHQ1_9GAMM</name>
<sequence>MNSISACLNPVVAGLWLGALALWLGACAAPPDGLFPPGEGEPVVPIYLVSHGWHAGIVIERAAIPPGLLPEQADFPGARYLEFGWGDRGYYLSPEPHVGHLLKAGLWPTSSVLHVVGFSEPVIDYFPRSEIVYLEFSRDGFARMGRHLDSRFAREGESAVALQPGLYGNSRFYRSRETYHLFNTCNVWTARVLHAAGCPITPAFNITVDGLLSSVVSDCGGTTKY</sequence>
<reference evidence="1 2" key="1">
    <citation type="submission" date="2019-03" db="EMBL/GenBank/DDBJ databases">
        <title>Genomic Encyclopedia of Type Strains, Phase IV (KMG-IV): sequencing the most valuable type-strain genomes for metagenomic binning, comparative biology and taxonomic classification.</title>
        <authorList>
            <person name="Goeker M."/>
        </authorList>
    </citation>
    <scope>NUCLEOTIDE SEQUENCE [LARGE SCALE GENOMIC DNA]</scope>
    <source>
        <strain evidence="1 2">DSM 16326</strain>
    </source>
</reference>
<organism evidence="1 2">
    <name type="scientific">Thiohalophilus thiocyanatoxydans</name>
    <dbReference type="NCBI Taxonomy" id="381308"/>
    <lineage>
        <taxon>Bacteria</taxon>
        <taxon>Pseudomonadati</taxon>
        <taxon>Pseudomonadota</taxon>
        <taxon>Gammaproteobacteria</taxon>
        <taxon>Thiohalomonadales</taxon>
        <taxon>Thiohalophilaceae</taxon>
        <taxon>Thiohalophilus</taxon>
    </lineage>
</organism>
<dbReference type="AlphaFoldDB" id="A0A4R8IHQ1"/>
<evidence type="ECO:0000313" key="2">
    <source>
        <dbReference type="Proteomes" id="UP000294914"/>
    </source>
</evidence>
<evidence type="ECO:0000313" key="1">
    <source>
        <dbReference type="EMBL" id="TDX99643.1"/>
    </source>
</evidence>
<dbReference type="OrthoDB" id="211174at2"/>
<protein>
    <submittedName>
        <fullName evidence="1">Uncharacterized protein (TIGR02117 family)</fullName>
    </submittedName>
</protein>
<comment type="caution">
    <text evidence="1">The sequence shown here is derived from an EMBL/GenBank/DDBJ whole genome shotgun (WGS) entry which is preliminary data.</text>
</comment>
<accession>A0A4R8IHQ1</accession>
<dbReference type="InterPro" id="IPR011727">
    <property type="entry name" value="CHP02117"/>
</dbReference>
<proteinExistence type="predicted"/>
<dbReference type="Proteomes" id="UP000294914">
    <property type="component" value="Unassembled WGS sequence"/>
</dbReference>
<dbReference type="EMBL" id="SOQX01000007">
    <property type="protein sequence ID" value="TDX99643.1"/>
    <property type="molecule type" value="Genomic_DNA"/>
</dbReference>
<keyword evidence="2" id="KW-1185">Reference proteome</keyword>